<evidence type="ECO:0000259" key="16">
    <source>
        <dbReference type="Pfam" id="PF07687"/>
    </source>
</evidence>
<dbReference type="Gene3D" id="1.10.150.900">
    <property type="match status" value="1"/>
</dbReference>
<evidence type="ECO:0000256" key="10">
    <source>
        <dbReference type="ARBA" id="ARBA00022915"/>
    </source>
</evidence>
<dbReference type="Gene3D" id="3.40.630.10">
    <property type="entry name" value="Zn peptidases"/>
    <property type="match status" value="1"/>
</dbReference>
<dbReference type="PANTHER" id="PTHR43808:SF31">
    <property type="entry name" value="N-ACETYL-L-CITRULLINE DEACETYLASE"/>
    <property type="match status" value="1"/>
</dbReference>
<dbReference type="GO" id="GO:0050897">
    <property type="term" value="F:cobalt ion binding"/>
    <property type="evidence" value="ECO:0007669"/>
    <property type="project" value="UniProtKB-UniRule"/>
</dbReference>
<evidence type="ECO:0000256" key="14">
    <source>
        <dbReference type="ARBA" id="ARBA00051301"/>
    </source>
</evidence>
<evidence type="ECO:0000256" key="4">
    <source>
        <dbReference type="ARBA" id="ARBA00011921"/>
    </source>
</evidence>
<feature type="binding site" evidence="15">
    <location>
        <position position="353"/>
    </location>
    <ligand>
        <name>Zn(2+)</name>
        <dbReference type="ChEBI" id="CHEBI:29105"/>
        <label>2</label>
    </ligand>
</feature>
<dbReference type="AlphaFoldDB" id="A0A162CEG0"/>
<dbReference type="Pfam" id="PF01546">
    <property type="entry name" value="Peptidase_M20"/>
    <property type="match status" value="1"/>
</dbReference>
<accession>A0A162CEG0</accession>
<evidence type="ECO:0000256" key="3">
    <source>
        <dbReference type="ARBA" id="ARBA00011738"/>
    </source>
</evidence>
<dbReference type="PROSITE" id="PS00759">
    <property type="entry name" value="ARGE_DAPE_CPG2_2"/>
    <property type="match status" value="1"/>
</dbReference>
<comment type="cofactor">
    <cofactor evidence="15">
        <name>Zn(2+)</name>
        <dbReference type="ChEBI" id="CHEBI:29105"/>
    </cofactor>
    <cofactor evidence="15">
        <name>Co(2+)</name>
        <dbReference type="ChEBI" id="CHEBI:48828"/>
    </cofactor>
    <text evidence="15">Binds 2 Zn(2+) or Co(2+) ions per subunit.</text>
</comment>
<proteinExistence type="inferred from homology"/>
<dbReference type="Gene3D" id="3.30.70.360">
    <property type="match status" value="1"/>
</dbReference>
<dbReference type="GO" id="GO:0006526">
    <property type="term" value="P:L-arginine biosynthetic process"/>
    <property type="evidence" value="ECO:0007669"/>
    <property type="project" value="TreeGrafter"/>
</dbReference>
<keyword evidence="10 15" id="KW-0220">Diaminopimelate biosynthesis</keyword>
<dbReference type="InterPro" id="IPR001261">
    <property type="entry name" value="ArgE/DapE_CS"/>
</dbReference>
<evidence type="ECO:0000256" key="1">
    <source>
        <dbReference type="ARBA" id="ARBA00005130"/>
    </source>
</evidence>
<gene>
    <name evidence="15" type="primary">dapE</name>
    <name evidence="17" type="ORF">N473_09370</name>
</gene>
<dbReference type="InterPro" id="IPR005941">
    <property type="entry name" value="DapE_proteobac"/>
</dbReference>
<feature type="binding site" evidence="15">
    <location>
        <position position="139"/>
    </location>
    <ligand>
        <name>Zn(2+)</name>
        <dbReference type="ChEBI" id="CHEBI:29105"/>
        <label>2</label>
    </ligand>
</feature>
<dbReference type="CDD" id="cd03891">
    <property type="entry name" value="M20_DapE_proteobac"/>
    <property type="match status" value="1"/>
</dbReference>
<dbReference type="InterPro" id="IPR050072">
    <property type="entry name" value="Peptidase_M20A"/>
</dbReference>
<feature type="active site" description="Proton acceptor" evidence="15">
    <location>
        <position position="138"/>
    </location>
</feature>
<dbReference type="FunFam" id="3.40.630.10:FF:000005">
    <property type="entry name" value="Succinyl-diaminopimelate desuccinylase"/>
    <property type="match status" value="1"/>
</dbReference>
<dbReference type="NCBIfam" id="TIGR01246">
    <property type="entry name" value="dapE_proteo"/>
    <property type="match status" value="1"/>
</dbReference>
<feature type="binding site" evidence="15">
    <location>
        <position position="104"/>
    </location>
    <ligand>
        <name>Zn(2+)</name>
        <dbReference type="ChEBI" id="CHEBI:29105"/>
        <label>1</label>
    </ligand>
</feature>
<dbReference type="UniPathway" id="UPA00034">
    <property type="reaction ID" value="UER00021"/>
</dbReference>
<dbReference type="EMBL" id="AUYC01000012">
    <property type="protein sequence ID" value="KZN66592.1"/>
    <property type="molecule type" value="Genomic_DNA"/>
</dbReference>
<dbReference type="GO" id="GO:0009089">
    <property type="term" value="P:lysine biosynthetic process via diaminopimelate"/>
    <property type="evidence" value="ECO:0007669"/>
    <property type="project" value="UniProtKB-UniRule"/>
</dbReference>
<comment type="caution">
    <text evidence="17">The sequence shown here is derived from an EMBL/GenBank/DDBJ whole genome shotgun (WGS) entry which is preliminary data.</text>
</comment>
<organism evidence="17 18">
    <name type="scientific">Pseudoalteromonas luteoviolacea CPMOR-1</name>
    <dbReference type="NCBI Taxonomy" id="1365248"/>
    <lineage>
        <taxon>Bacteria</taxon>
        <taxon>Pseudomonadati</taxon>
        <taxon>Pseudomonadota</taxon>
        <taxon>Gammaproteobacteria</taxon>
        <taxon>Alteromonadales</taxon>
        <taxon>Pseudoalteromonadaceae</taxon>
        <taxon>Pseudoalteromonas</taxon>
    </lineage>
</organism>
<dbReference type="InterPro" id="IPR011650">
    <property type="entry name" value="Peptidase_M20_dimer"/>
</dbReference>
<comment type="function">
    <text evidence="15">Catalyzes the hydrolysis of N-succinyl-L,L-diaminopimelic acid (SDAP), forming succinate and LL-2,6-diaminopimelate (DAP), an intermediate involved in the bacterial biosynthesis of lysine and meso-diaminopimelic acid, an essential component of bacterial cell walls.</text>
</comment>
<keyword evidence="11 15" id="KW-0457">Lysine biosynthesis</keyword>
<protein>
    <recommendedName>
        <fullName evidence="5 15">Succinyl-diaminopimelate desuccinylase</fullName>
        <shortName evidence="15">SDAP desuccinylase</shortName>
        <ecNumber evidence="4 15">3.5.1.18</ecNumber>
    </recommendedName>
    <alternativeName>
        <fullName evidence="13 15">N-succinyl-LL-2,6-diaminoheptanedioate amidohydrolase</fullName>
    </alternativeName>
</protein>
<evidence type="ECO:0000256" key="11">
    <source>
        <dbReference type="ARBA" id="ARBA00023154"/>
    </source>
</evidence>
<evidence type="ECO:0000256" key="15">
    <source>
        <dbReference type="HAMAP-Rule" id="MF_01690"/>
    </source>
</evidence>
<evidence type="ECO:0000256" key="5">
    <source>
        <dbReference type="ARBA" id="ARBA00022391"/>
    </source>
</evidence>
<dbReference type="InterPro" id="IPR002933">
    <property type="entry name" value="Peptidase_M20"/>
</dbReference>
<dbReference type="RefSeq" id="WP_063366594.1">
    <property type="nucleotide sequence ID" value="NZ_AUYC01000012.1"/>
</dbReference>
<dbReference type="SUPFAM" id="SSF55031">
    <property type="entry name" value="Bacterial exopeptidase dimerisation domain"/>
    <property type="match status" value="1"/>
</dbReference>
<feature type="binding site" evidence="15">
    <location>
        <position position="71"/>
    </location>
    <ligand>
        <name>Zn(2+)</name>
        <dbReference type="ChEBI" id="CHEBI:29105"/>
        <label>1</label>
    </ligand>
</feature>
<keyword evidence="7 15" id="KW-0479">Metal-binding</keyword>
<dbReference type="Pfam" id="PF07687">
    <property type="entry name" value="M20_dimer"/>
    <property type="match status" value="1"/>
</dbReference>
<dbReference type="GO" id="GO:0008777">
    <property type="term" value="F:acetylornithine deacetylase activity"/>
    <property type="evidence" value="ECO:0007669"/>
    <property type="project" value="TreeGrafter"/>
</dbReference>
<dbReference type="EC" id="3.5.1.18" evidence="4 15"/>
<evidence type="ECO:0000256" key="8">
    <source>
        <dbReference type="ARBA" id="ARBA00022801"/>
    </source>
</evidence>
<reference evidence="17 18" key="1">
    <citation type="submission" date="2013-07" db="EMBL/GenBank/DDBJ databases">
        <title>Comparative Genomic and Metabolomic Analysis of Twelve Strains of Pseudoalteromonas luteoviolacea.</title>
        <authorList>
            <person name="Vynne N.G."/>
            <person name="Mansson M."/>
            <person name="Gram L."/>
        </authorList>
    </citation>
    <scope>NUCLEOTIDE SEQUENCE [LARGE SCALE GENOMIC DNA]</scope>
    <source>
        <strain evidence="17 18">CPMOR-1</strain>
    </source>
</reference>
<feature type="active site" evidence="15">
    <location>
        <position position="73"/>
    </location>
</feature>
<comment type="subunit">
    <text evidence="3 15">Homodimer.</text>
</comment>
<evidence type="ECO:0000256" key="6">
    <source>
        <dbReference type="ARBA" id="ARBA00022605"/>
    </source>
</evidence>
<evidence type="ECO:0000313" key="17">
    <source>
        <dbReference type="EMBL" id="KZN66592.1"/>
    </source>
</evidence>
<dbReference type="InterPro" id="IPR036264">
    <property type="entry name" value="Bact_exopeptidase_dim_dom"/>
</dbReference>
<dbReference type="FunFam" id="3.30.70.360:FF:000011">
    <property type="entry name" value="Succinyl-diaminopimelate desuccinylase"/>
    <property type="match status" value="1"/>
</dbReference>
<comment type="pathway">
    <text evidence="1 15">Amino-acid biosynthesis; L-lysine biosynthesis via DAP pathway; LL-2,6-diaminopimelate from (S)-tetrahydrodipicolinate (succinylase route): step 3/3.</text>
</comment>
<feature type="binding site" evidence="15">
    <location>
        <position position="167"/>
    </location>
    <ligand>
        <name>Zn(2+)</name>
        <dbReference type="ChEBI" id="CHEBI:29105"/>
        <label>1</label>
    </ligand>
</feature>
<dbReference type="PANTHER" id="PTHR43808">
    <property type="entry name" value="ACETYLORNITHINE DEACETYLASE"/>
    <property type="match status" value="1"/>
</dbReference>
<dbReference type="GO" id="GO:0009014">
    <property type="term" value="F:succinyl-diaminopimelate desuccinylase activity"/>
    <property type="evidence" value="ECO:0007669"/>
    <property type="project" value="UniProtKB-UniRule"/>
</dbReference>
<feature type="binding site" evidence="15">
    <location>
        <position position="104"/>
    </location>
    <ligand>
        <name>Zn(2+)</name>
        <dbReference type="ChEBI" id="CHEBI:29105"/>
        <label>2</label>
    </ligand>
</feature>
<comment type="catalytic activity">
    <reaction evidence="14 15">
        <text>N-succinyl-(2S,6S)-2,6-diaminopimelate + H2O = (2S,6S)-2,6-diaminopimelate + succinate</text>
        <dbReference type="Rhea" id="RHEA:22608"/>
        <dbReference type="ChEBI" id="CHEBI:15377"/>
        <dbReference type="ChEBI" id="CHEBI:30031"/>
        <dbReference type="ChEBI" id="CHEBI:57609"/>
        <dbReference type="ChEBI" id="CHEBI:58087"/>
        <dbReference type="EC" id="3.5.1.18"/>
    </reaction>
</comment>
<keyword evidence="8 15" id="KW-0378">Hydrolase</keyword>
<dbReference type="PATRIC" id="fig|1365248.3.peg.563"/>
<dbReference type="SUPFAM" id="SSF53187">
    <property type="entry name" value="Zn-dependent exopeptidases"/>
    <property type="match status" value="1"/>
</dbReference>
<keyword evidence="6 15" id="KW-0028">Amino-acid biosynthesis</keyword>
<dbReference type="Proteomes" id="UP000076486">
    <property type="component" value="Unassembled WGS sequence"/>
</dbReference>
<feature type="domain" description="Peptidase M20 dimerisation" evidence="16">
    <location>
        <begin position="180"/>
        <end position="287"/>
    </location>
</feature>
<name>A0A162CEG0_9GAMM</name>
<keyword evidence="9 15" id="KW-0862">Zinc</keyword>
<dbReference type="HAMAP" id="MF_01690">
    <property type="entry name" value="DapE"/>
    <property type="match status" value="1"/>
</dbReference>
<evidence type="ECO:0000256" key="9">
    <source>
        <dbReference type="ARBA" id="ARBA00022833"/>
    </source>
</evidence>
<evidence type="ECO:0000313" key="18">
    <source>
        <dbReference type="Proteomes" id="UP000076486"/>
    </source>
</evidence>
<dbReference type="NCBIfam" id="NF009557">
    <property type="entry name" value="PRK13009.1"/>
    <property type="match status" value="1"/>
</dbReference>
<evidence type="ECO:0000256" key="12">
    <source>
        <dbReference type="ARBA" id="ARBA00023285"/>
    </source>
</evidence>
<evidence type="ECO:0000256" key="13">
    <source>
        <dbReference type="ARBA" id="ARBA00031891"/>
    </source>
</evidence>
<dbReference type="GO" id="GO:0008270">
    <property type="term" value="F:zinc ion binding"/>
    <property type="evidence" value="ECO:0007669"/>
    <property type="project" value="UniProtKB-UniRule"/>
</dbReference>
<evidence type="ECO:0000256" key="2">
    <source>
        <dbReference type="ARBA" id="ARBA00006746"/>
    </source>
</evidence>
<dbReference type="GO" id="GO:0019877">
    <property type="term" value="P:diaminopimelate biosynthetic process"/>
    <property type="evidence" value="ECO:0007669"/>
    <property type="project" value="UniProtKB-UniRule"/>
</dbReference>
<keyword evidence="12 15" id="KW-0170">Cobalt</keyword>
<evidence type="ECO:0000256" key="7">
    <source>
        <dbReference type="ARBA" id="ARBA00022723"/>
    </source>
</evidence>
<comment type="similarity">
    <text evidence="2 15">Belongs to the peptidase M20A family. DapE subfamily.</text>
</comment>
<sequence>MSQPPLSEVVELASALIQRPSVTPEDAGCQSLINSRLEKLGFKIEEHFFIDTLNTWARKGVQGPHFCFAGHTDVVPVGNEQDWRHPPFAGLVEDGILHGRGAADMKGSLAAMVVATERFVAKHPDHDGSISFLITSDEEGPFINGTTKVVDLLEARNEKIDMCLVGEPSSRDTLGDVVKNGRRGSLTGHLTVKGIQGHVAYPHLAKNPIHDVAPALTELSTQEWDKGNDFFPATSFQISNIHGGTGAGNVIPGTVDVQFNFRFSTESTVEQLQQGVNDILKAHKLDYDLNWTVNGLPFLTEPGELLNVTLEAIKEVTRIDSTPETTGGTSDGRFIAQTGCKVIELGPVNKTIHQVDEQVCAKSLDDLALIYESILEKLLVKA</sequence>